<reference evidence="13 14" key="1">
    <citation type="submission" date="2024-10" db="EMBL/GenBank/DDBJ databases">
        <authorList>
            <person name="Kim D."/>
        </authorList>
    </citation>
    <scope>NUCLEOTIDE SEQUENCE [LARGE SCALE GENOMIC DNA]</scope>
    <source>
        <strain evidence="13">BH-2024</strain>
    </source>
</reference>
<name>A0ABD2LCE2_9BILA</name>
<dbReference type="SUPFAM" id="SSF53474">
    <property type="entry name" value="alpha/beta-Hydrolases"/>
    <property type="match status" value="1"/>
</dbReference>
<dbReference type="AlphaFoldDB" id="A0ABD2LCE2"/>
<keyword evidence="5 10" id="KW-0378">Hydrolase</keyword>
<dbReference type="InterPro" id="IPR029058">
    <property type="entry name" value="AB_hydrolase_fold"/>
</dbReference>
<accession>A0ABD2LCE2</accession>
<feature type="transmembrane region" description="Helical" evidence="10">
    <location>
        <begin position="617"/>
        <end position="633"/>
    </location>
</feature>
<evidence type="ECO:0000256" key="4">
    <source>
        <dbReference type="ARBA" id="ARBA00022692"/>
    </source>
</evidence>
<feature type="signal peptide" evidence="11">
    <location>
        <begin position="1"/>
        <end position="21"/>
    </location>
</feature>
<keyword evidence="3 10" id="KW-0813">Transport</keyword>
<evidence type="ECO:0000256" key="9">
    <source>
        <dbReference type="ARBA" id="ARBA00023136"/>
    </source>
</evidence>
<proteinExistence type="inferred from homology"/>
<evidence type="ECO:0000256" key="6">
    <source>
        <dbReference type="ARBA" id="ARBA00022824"/>
    </source>
</evidence>
<evidence type="ECO:0000256" key="2">
    <source>
        <dbReference type="ARBA" id="ARBA00006931"/>
    </source>
</evidence>
<dbReference type="Proteomes" id="UP001620626">
    <property type="component" value="Unassembled WGS sequence"/>
</dbReference>
<keyword evidence="4 10" id="KW-0812">Transmembrane</keyword>
<evidence type="ECO:0000256" key="7">
    <source>
        <dbReference type="ARBA" id="ARBA00022927"/>
    </source>
</evidence>
<sequence length="765" mass="86048">MGRAGWWLNALSLLLLSFALTFLYSKFRSLESNQCSMTFMWRRFFYLDIGLKHEAYSLLLYAEGLYKAQRYGESGELDGFPLLFVPGNAGSGRQVRSLGSLLQNKTERLGTHFHFDTFTLDFNGEMTALNFDYIESQAQFLADSVGHILSLYSPHKQPKIVLIGHSMGGIVIQKMLTDNANRWSKNIAFVLTFATPFSQPPVLIEKRFLRFWDSMNGGDRLPMSAKNGGSAAAALSPPAIVSVSGGLLDEFIDEGWTLSRAVSVHAHSAAIDRIWAEADHLCIVWCNEIVRQTSRFLFDYAASPTHFLENFHDFAHLHYHSLGLRLRPITSESVALTDVNVSLCTPKCPSQSVHQKFDLLANSVGNRRLLLLAIAKLTDRDNSVPKFDLLTASKCGQNAQSVGGTRFLDTDHLFAVANLSNCEGRGKVLVAPNTNLWVFDDSAVFLPEIHLSFGDFMWGNNPRNQMHFSMEMNPLAIVPIHFPRNEKEFGIFRVEIWRTNCRETAEGAVHRRIVFSVDGVRRRFDKFGGADSNSSASLLIYPVINRQSPAEMGRTHYQLMLIDTAQCAECFLRFSVDLRFSLIRLFRQSQHLLPASCVFASVFVHFYVSLAAGSRRFVNLFVLPLLLLAAIAFCGTDVLLLLLLFDAVALFFFHLLLFTILPFFSAVYRPFCSFTSSLPLSVLFFLLFALSTTFTNNTFPLAVFGLFLNIAALHRRFLSTGNAIAFSSSSLLLLLPVFVFQFPHTFTCAWNLAKYGQFCEFKMKI</sequence>
<evidence type="ECO:0000256" key="10">
    <source>
        <dbReference type="RuleBase" id="RU365011"/>
    </source>
</evidence>
<keyword evidence="7 10" id="KW-0653">Protein transport</keyword>
<evidence type="ECO:0000259" key="12">
    <source>
        <dbReference type="Pfam" id="PF07819"/>
    </source>
</evidence>
<organism evidence="13 14">
    <name type="scientific">Heterodera trifolii</name>
    <dbReference type="NCBI Taxonomy" id="157864"/>
    <lineage>
        <taxon>Eukaryota</taxon>
        <taxon>Metazoa</taxon>
        <taxon>Ecdysozoa</taxon>
        <taxon>Nematoda</taxon>
        <taxon>Chromadorea</taxon>
        <taxon>Rhabditida</taxon>
        <taxon>Tylenchina</taxon>
        <taxon>Tylenchomorpha</taxon>
        <taxon>Tylenchoidea</taxon>
        <taxon>Heteroderidae</taxon>
        <taxon>Heteroderinae</taxon>
        <taxon>Heterodera</taxon>
    </lineage>
</organism>
<evidence type="ECO:0000256" key="11">
    <source>
        <dbReference type="SAM" id="SignalP"/>
    </source>
</evidence>
<evidence type="ECO:0000313" key="14">
    <source>
        <dbReference type="Proteomes" id="UP001620626"/>
    </source>
</evidence>
<keyword evidence="14" id="KW-1185">Reference proteome</keyword>
<dbReference type="PANTHER" id="PTHR15495:SF7">
    <property type="entry name" value="GPI INOSITOL-DEACYLASE"/>
    <property type="match status" value="1"/>
</dbReference>
<dbReference type="InterPro" id="IPR039529">
    <property type="entry name" value="PGAP1/BST1"/>
</dbReference>
<evidence type="ECO:0000313" key="13">
    <source>
        <dbReference type="EMBL" id="KAL3112898.1"/>
    </source>
</evidence>
<dbReference type="GO" id="GO:0005789">
    <property type="term" value="C:endoplasmic reticulum membrane"/>
    <property type="evidence" value="ECO:0007669"/>
    <property type="project" value="UniProtKB-SubCell"/>
</dbReference>
<protein>
    <recommendedName>
        <fullName evidence="10">GPI inositol-deacylase</fullName>
        <ecNumber evidence="10">3.1.-.-</ecNumber>
    </recommendedName>
</protein>
<feature type="transmembrane region" description="Helical" evidence="10">
    <location>
        <begin position="639"/>
        <end position="664"/>
    </location>
</feature>
<dbReference type="Gene3D" id="3.40.50.1820">
    <property type="entry name" value="alpha/beta hydrolase"/>
    <property type="match status" value="1"/>
</dbReference>
<evidence type="ECO:0000256" key="1">
    <source>
        <dbReference type="ARBA" id="ARBA00004477"/>
    </source>
</evidence>
<comment type="caution">
    <text evidence="13">The sequence shown here is derived from an EMBL/GenBank/DDBJ whole genome shotgun (WGS) entry which is preliminary data.</text>
</comment>
<feature type="transmembrane region" description="Helical" evidence="10">
    <location>
        <begin position="721"/>
        <end position="742"/>
    </location>
</feature>
<evidence type="ECO:0000256" key="5">
    <source>
        <dbReference type="ARBA" id="ARBA00022801"/>
    </source>
</evidence>
<feature type="chain" id="PRO_5044840228" description="GPI inositol-deacylase" evidence="11">
    <location>
        <begin position="22"/>
        <end position="765"/>
    </location>
</feature>
<comment type="similarity">
    <text evidence="2 10">Belongs to the GPI inositol-deacylase family.</text>
</comment>
<keyword evidence="8 10" id="KW-1133">Transmembrane helix</keyword>
<feature type="domain" description="GPI inositol-deacylase PGAP1-like alpha/beta" evidence="12">
    <location>
        <begin position="76"/>
        <end position="300"/>
    </location>
</feature>
<dbReference type="PANTHER" id="PTHR15495">
    <property type="entry name" value="NEGATIVE REGULATOR OF VESICLE FORMATION-RELATED"/>
    <property type="match status" value="1"/>
</dbReference>
<keyword evidence="11" id="KW-0732">Signal</keyword>
<dbReference type="EC" id="3.1.-.-" evidence="10"/>
<dbReference type="InterPro" id="IPR012908">
    <property type="entry name" value="PGAP1-ab_dom-like"/>
</dbReference>
<dbReference type="Pfam" id="PF07819">
    <property type="entry name" value="PGAP1"/>
    <property type="match status" value="1"/>
</dbReference>
<keyword evidence="9 10" id="KW-0472">Membrane</keyword>
<feature type="transmembrane region" description="Helical" evidence="10">
    <location>
        <begin position="592"/>
        <end position="610"/>
    </location>
</feature>
<evidence type="ECO:0000256" key="3">
    <source>
        <dbReference type="ARBA" id="ARBA00022448"/>
    </source>
</evidence>
<evidence type="ECO:0000256" key="8">
    <source>
        <dbReference type="ARBA" id="ARBA00022989"/>
    </source>
</evidence>
<keyword evidence="6 10" id="KW-0256">Endoplasmic reticulum</keyword>
<comment type="function">
    <text evidence="10">Involved in inositol deacylation of GPI-anchored proteins which plays important roles in the quality control and ER-associated degradation of GPI-anchored proteins.</text>
</comment>
<dbReference type="EMBL" id="JBICBT010000461">
    <property type="protein sequence ID" value="KAL3112898.1"/>
    <property type="molecule type" value="Genomic_DNA"/>
</dbReference>
<comment type="caution">
    <text evidence="10">Lacks conserved residue(s) required for the propagation of feature annotation.</text>
</comment>
<gene>
    <name evidence="13" type="ORF">niasHT_015604</name>
</gene>
<dbReference type="GO" id="GO:0016787">
    <property type="term" value="F:hydrolase activity"/>
    <property type="evidence" value="ECO:0007669"/>
    <property type="project" value="UniProtKB-KW"/>
</dbReference>
<dbReference type="GO" id="GO:0015031">
    <property type="term" value="P:protein transport"/>
    <property type="evidence" value="ECO:0007669"/>
    <property type="project" value="UniProtKB-KW"/>
</dbReference>
<comment type="subcellular location">
    <subcellularLocation>
        <location evidence="1">Endoplasmic reticulum membrane</location>
        <topology evidence="1">Multi-pass membrane protein</topology>
    </subcellularLocation>
</comment>